<dbReference type="PANTHER" id="PTHR35737">
    <property type="entry name" value="CRYPTIC LOCI REGULATOR"/>
    <property type="match status" value="1"/>
</dbReference>
<accession>A0ABD3D515</accession>
<feature type="region of interest" description="Disordered" evidence="1">
    <location>
        <begin position="26"/>
        <end position="47"/>
    </location>
</feature>
<keyword evidence="3" id="KW-1185">Reference proteome</keyword>
<evidence type="ECO:0000313" key="2">
    <source>
        <dbReference type="EMBL" id="KAL3636646.1"/>
    </source>
</evidence>
<dbReference type="PANTHER" id="PTHR35737:SF1">
    <property type="entry name" value="CRYPTIC LOCI REGULATOR"/>
    <property type="match status" value="1"/>
</dbReference>
<feature type="compositionally biased region" description="Low complexity" evidence="1">
    <location>
        <begin position="101"/>
        <end position="116"/>
    </location>
</feature>
<name>A0ABD3D515_9LAMI</name>
<dbReference type="AlphaFoldDB" id="A0ABD3D515"/>
<evidence type="ECO:0000313" key="3">
    <source>
        <dbReference type="Proteomes" id="UP001632038"/>
    </source>
</evidence>
<feature type="region of interest" description="Disordered" evidence="1">
    <location>
        <begin position="87"/>
        <end position="118"/>
    </location>
</feature>
<proteinExistence type="predicted"/>
<evidence type="ECO:0000256" key="1">
    <source>
        <dbReference type="SAM" id="MobiDB-lite"/>
    </source>
</evidence>
<protein>
    <submittedName>
        <fullName evidence="2">Uncharacterized protein</fullName>
    </submittedName>
</protein>
<dbReference type="Proteomes" id="UP001632038">
    <property type="component" value="Unassembled WGS sequence"/>
</dbReference>
<gene>
    <name evidence="2" type="ORF">CASFOL_018945</name>
</gene>
<sequence>MAAPSGYENPDEWELVNIDGFVLKRRKRQRLDPSVPPPPDPAAERNRRREWEIATLLKLRDKYLKEISQWELLSNTLKAMEQNAQTQLPEPNQELGSRETSFGGASSSKSYGSGSDSTRRSVIDDLLTQIEAEEAIIQNISRLCDVAEALCSAEEEKLAQQFIELPIWEPTPQELMASLGNIQ</sequence>
<dbReference type="EMBL" id="JAVIJP010000026">
    <property type="protein sequence ID" value="KAL3636646.1"/>
    <property type="molecule type" value="Genomic_DNA"/>
</dbReference>
<comment type="caution">
    <text evidence="2">The sequence shown here is derived from an EMBL/GenBank/DDBJ whole genome shotgun (WGS) entry which is preliminary data.</text>
</comment>
<feature type="compositionally biased region" description="Polar residues" evidence="1">
    <location>
        <begin position="87"/>
        <end position="100"/>
    </location>
</feature>
<organism evidence="2 3">
    <name type="scientific">Castilleja foliolosa</name>
    <dbReference type="NCBI Taxonomy" id="1961234"/>
    <lineage>
        <taxon>Eukaryota</taxon>
        <taxon>Viridiplantae</taxon>
        <taxon>Streptophyta</taxon>
        <taxon>Embryophyta</taxon>
        <taxon>Tracheophyta</taxon>
        <taxon>Spermatophyta</taxon>
        <taxon>Magnoliopsida</taxon>
        <taxon>eudicotyledons</taxon>
        <taxon>Gunneridae</taxon>
        <taxon>Pentapetalae</taxon>
        <taxon>asterids</taxon>
        <taxon>lamiids</taxon>
        <taxon>Lamiales</taxon>
        <taxon>Orobanchaceae</taxon>
        <taxon>Pedicularideae</taxon>
        <taxon>Castillejinae</taxon>
        <taxon>Castilleja</taxon>
    </lineage>
</organism>
<reference evidence="3" key="1">
    <citation type="journal article" date="2024" name="IScience">
        <title>Strigolactones Initiate the Formation of Haustorium-like Structures in Castilleja.</title>
        <authorList>
            <person name="Buerger M."/>
            <person name="Peterson D."/>
            <person name="Chory J."/>
        </authorList>
    </citation>
    <scope>NUCLEOTIDE SEQUENCE [LARGE SCALE GENOMIC DNA]</scope>
</reference>